<keyword evidence="4" id="KW-1185">Reference proteome</keyword>
<feature type="region of interest" description="Disordered" evidence="1">
    <location>
        <begin position="770"/>
        <end position="799"/>
    </location>
</feature>
<comment type="caution">
    <text evidence="2">The sequence shown here is derived from an EMBL/GenBank/DDBJ whole genome shotgun (WGS) entry which is preliminary data.</text>
</comment>
<proteinExistence type="predicted"/>
<evidence type="ECO:0000256" key="1">
    <source>
        <dbReference type="SAM" id="MobiDB-lite"/>
    </source>
</evidence>
<dbReference type="EMBL" id="CAMXCT020005024">
    <property type="protein sequence ID" value="CAL1164532.1"/>
    <property type="molecule type" value="Genomic_DNA"/>
</dbReference>
<dbReference type="Proteomes" id="UP001152797">
    <property type="component" value="Unassembled WGS sequence"/>
</dbReference>
<evidence type="ECO:0000313" key="4">
    <source>
        <dbReference type="Proteomes" id="UP001152797"/>
    </source>
</evidence>
<organism evidence="2">
    <name type="scientific">Cladocopium goreaui</name>
    <dbReference type="NCBI Taxonomy" id="2562237"/>
    <lineage>
        <taxon>Eukaryota</taxon>
        <taxon>Sar</taxon>
        <taxon>Alveolata</taxon>
        <taxon>Dinophyceae</taxon>
        <taxon>Suessiales</taxon>
        <taxon>Symbiodiniaceae</taxon>
        <taxon>Cladocopium</taxon>
    </lineage>
</organism>
<accession>A0A9P1GI00</accession>
<evidence type="ECO:0000313" key="3">
    <source>
        <dbReference type="EMBL" id="CAL1164532.1"/>
    </source>
</evidence>
<feature type="compositionally biased region" description="Basic and acidic residues" evidence="1">
    <location>
        <begin position="774"/>
        <end position="792"/>
    </location>
</feature>
<dbReference type="AlphaFoldDB" id="A0A9P1GI00"/>
<protein>
    <submittedName>
        <fullName evidence="2">Uncharacterized protein</fullName>
    </submittedName>
</protein>
<sequence length="840" mass="94344">MASDPESPETFEEKKHRYSLCEKHEASDEELWQQLYDARMQEIQGEQYLVAPAMDFQLYLEEESETVRNEHAITLLMTCYLLQCIVSIENPARSWLGPTTSSTSTIDPRLCGFSVACQQCQARRQRKTSATGEELEVAAAEQSVETGVKVGISMEPGAHIARALQLLHPMDSTIVLPDPLKKALFNMITKEPAEIARERLEMLKLYRDRAADLRKAESELHKKLPAHVQGVIKGKRLLLFEERLKANSFPDMQAMRDFVEGVDLVGEEPFSELFKEKPQPTRDNEEVDESFLKGPFFSEDAVSAELGTECWTLTKRFLLIQGEDGKERIIDDYRRSHVNSAFASRSYLELQDVDVLEALVGRCFDLSKAYKQLAVSKVSCTVAASVHGLLNFASGFALGKALQPSAQGFSSLASGLELRPTAFADLCEHALMVLKSLQPRRIATADETLPIIIYTDGAFGEDLADWGAILFDPALCHAICGMSALHPWRHDKERSVQHRSFSHLACPVISHIRLSKKNTDEFVEASYYALPHDKERSVQHRSFSHLACPVISHIRLSKKNTDEFVEASYYALPQFLLMKVARVVVRLADEERFHLEEGATTIMLKFLPPKLSRAGETLLRTIDEVAPCKYDLFYSPRSRHRKARNIDMCFINFLDHESAVVAGEHLVKVFEASWVAVRQAGVQGFLPNIAYYVTKSGYDALFQDNAPKIFQSGEQQTVADAFGSGLISQEKIWVAVQALEPQKARQEAENQAQGIEWEVKIRKVPSLQYQGVRGDGDDPVDRAQTSLDRRGSSDSGVSASFRGMELKESSWQDIRVGSIDEFGLHLSHILEHCEQVVVSV</sequence>
<evidence type="ECO:0000313" key="2">
    <source>
        <dbReference type="EMBL" id="CAI4011157.1"/>
    </source>
</evidence>
<gene>
    <name evidence="2" type="ORF">C1SCF055_LOCUS36347</name>
</gene>
<reference evidence="2" key="1">
    <citation type="submission" date="2022-10" db="EMBL/GenBank/DDBJ databases">
        <authorList>
            <person name="Chen Y."/>
            <person name="Dougan E. K."/>
            <person name="Chan C."/>
            <person name="Rhodes N."/>
            <person name="Thang M."/>
        </authorList>
    </citation>
    <scope>NUCLEOTIDE SEQUENCE</scope>
</reference>
<reference evidence="3" key="2">
    <citation type="submission" date="2024-04" db="EMBL/GenBank/DDBJ databases">
        <authorList>
            <person name="Chen Y."/>
            <person name="Shah S."/>
            <person name="Dougan E. K."/>
            <person name="Thang M."/>
            <person name="Chan C."/>
        </authorList>
    </citation>
    <scope>NUCLEOTIDE SEQUENCE [LARGE SCALE GENOMIC DNA]</scope>
</reference>
<name>A0A9P1GI00_9DINO</name>
<dbReference type="EMBL" id="CAMXCT030005024">
    <property type="protein sequence ID" value="CAL4798469.1"/>
    <property type="molecule type" value="Genomic_DNA"/>
</dbReference>
<dbReference type="EMBL" id="CAMXCT010005024">
    <property type="protein sequence ID" value="CAI4011157.1"/>
    <property type="molecule type" value="Genomic_DNA"/>
</dbReference>